<evidence type="ECO:0000256" key="2">
    <source>
        <dbReference type="ARBA" id="ARBA00005120"/>
    </source>
</evidence>
<evidence type="ECO:0000256" key="6">
    <source>
        <dbReference type="ARBA" id="ARBA00022605"/>
    </source>
</evidence>
<comment type="similarity">
    <text evidence="3 12 13">Belongs to the DapA family.</text>
</comment>
<keyword evidence="6 12" id="KW-0028">Amino-acid biosynthesis</keyword>
<proteinExistence type="inferred from homology"/>
<keyword evidence="9 12" id="KW-0456">Lyase</keyword>
<gene>
    <name evidence="14" type="primary">dapA_2</name>
    <name evidence="12" type="synonym">dapA</name>
    <name evidence="14" type="ORF">GCM10023165_46500</name>
</gene>
<comment type="caution">
    <text evidence="14">The sequence shown here is derived from an EMBL/GenBank/DDBJ whole genome shotgun (WGS) entry which is preliminary data.</text>
</comment>
<feature type="active site" description="Proton donor/acceptor" evidence="12">
    <location>
        <position position="141"/>
    </location>
</feature>
<evidence type="ECO:0000256" key="1">
    <source>
        <dbReference type="ARBA" id="ARBA00003294"/>
    </source>
</evidence>
<keyword evidence="5 12" id="KW-0963">Cytoplasm</keyword>
<keyword evidence="10 12" id="KW-0704">Schiff base</keyword>
<evidence type="ECO:0000256" key="9">
    <source>
        <dbReference type="ARBA" id="ARBA00023239"/>
    </source>
</evidence>
<keyword evidence="15" id="KW-1185">Reference proteome</keyword>
<comment type="pathway">
    <text evidence="2 12">Amino-acid biosynthesis; L-lysine biosynthesis via DAP pathway; (S)-tetrahydrodipicolinate from L-aspartate: step 3/4.</text>
</comment>
<evidence type="ECO:0000313" key="14">
    <source>
        <dbReference type="EMBL" id="GAA4354864.1"/>
    </source>
</evidence>
<evidence type="ECO:0000256" key="10">
    <source>
        <dbReference type="ARBA" id="ARBA00023270"/>
    </source>
</evidence>
<protein>
    <recommendedName>
        <fullName evidence="4 12">4-hydroxy-tetrahydrodipicolinate synthase</fullName>
        <shortName evidence="12">HTPA synthase</shortName>
        <ecNumber evidence="4 12">4.3.3.7</ecNumber>
    </recommendedName>
</protein>
<dbReference type="Pfam" id="PF00701">
    <property type="entry name" value="DHDPS"/>
    <property type="match status" value="1"/>
</dbReference>
<feature type="site" description="Part of a proton relay during catalysis" evidence="12">
    <location>
        <position position="115"/>
    </location>
</feature>
<sequence>MPSAPTPVTPDFSGLWIPLVTPFRDGAVDHAALAALAERLAVTGIAGFVVCGSTGEAAALDADEQLAVLATVARPAPALPRIMGLCGYHLGKTVAWTRRLNDEDLAGLLVPAPSYIRPSQDGLRAWFEAIAQASAGPVLIYDIPYRTGATIARETLLALAADPRIRGIKDCGGDMAKTRALITDGRLQILAGEDPQLFSTVAEGGAGAIAASAHLQTEDFVHVIRSLRTGRLDEARARWQPLLALIELLFAEPNPGPLKAAMAQRGWLQDELRAPMTRASQTLRERLQAEQTGLSRR</sequence>
<dbReference type="Gene3D" id="3.20.20.70">
    <property type="entry name" value="Aldolase class I"/>
    <property type="match status" value="1"/>
</dbReference>
<evidence type="ECO:0000256" key="7">
    <source>
        <dbReference type="ARBA" id="ARBA00022915"/>
    </source>
</evidence>
<evidence type="ECO:0000256" key="4">
    <source>
        <dbReference type="ARBA" id="ARBA00012086"/>
    </source>
</evidence>
<evidence type="ECO:0000256" key="12">
    <source>
        <dbReference type="HAMAP-Rule" id="MF_00418"/>
    </source>
</evidence>
<dbReference type="PRINTS" id="PR00146">
    <property type="entry name" value="DHPICSNTHASE"/>
</dbReference>
<accession>A0ABP8IAH4</accession>
<dbReference type="SUPFAM" id="SSF51569">
    <property type="entry name" value="Aldolase"/>
    <property type="match status" value="1"/>
</dbReference>
<dbReference type="InterPro" id="IPR002220">
    <property type="entry name" value="DapA-like"/>
</dbReference>
<evidence type="ECO:0000256" key="8">
    <source>
        <dbReference type="ARBA" id="ARBA00023154"/>
    </source>
</evidence>
<dbReference type="EMBL" id="BAABGJ010000080">
    <property type="protein sequence ID" value="GAA4354864.1"/>
    <property type="molecule type" value="Genomic_DNA"/>
</dbReference>
<evidence type="ECO:0000313" key="15">
    <source>
        <dbReference type="Proteomes" id="UP001500975"/>
    </source>
</evidence>
<dbReference type="PIRSF" id="PIRSF001365">
    <property type="entry name" value="DHDPS"/>
    <property type="match status" value="1"/>
</dbReference>
<feature type="binding site" evidence="12">
    <location>
        <position position="54"/>
    </location>
    <ligand>
        <name>pyruvate</name>
        <dbReference type="ChEBI" id="CHEBI:15361"/>
    </ligand>
</feature>
<evidence type="ECO:0000256" key="3">
    <source>
        <dbReference type="ARBA" id="ARBA00007592"/>
    </source>
</evidence>
<dbReference type="NCBIfam" id="TIGR00674">
    <property type="entry name" value="dapA"/>
    <property type="match status" value="1"/>
</dbReference>
<feature type="site" description="Part of a proton relay during catalysis" evidence="12">
    <location>
        <position position="53"/>
    </location>
</feature>
<comment type="subunit">
    <text evidence="12">Homotetramer; dimer of dimers.</text>
</comment>
<comment type="subcellular location">
    <subcellularLocation>
        <location evidence="12">Cytoplasm</location>
    </subcellularLocation>
</comment>
<comment type="caution">
    <text evidence="12">Was originally thought to be a dihydrodipicolinate synthase (DHDPS), catalyzing the condensation of (S)-aspartate-beta-semialdehyde [(S)-ASA] and pyruvate to dihydrodipicolinate (DHDP). However, it was shown in E.coli that the product of the enzymatic reaction is not dihydrodipicolinate but in fact (4S)-4-hydroxy-2,3,4,5-tetrahydro-(2S)-dipicolinic acid (HTPA), and that the consecutive dehydration reaction leading to DHDP is not spontaneous but catalyzed by DapB.</text>
</comment>
<evidence type="ECO:0000256" key="11">
    <source>
        <dbReference type="ARBA" id="ARBA00047836"/>
    </source>
</evidence>
<comment type="function">
    <text evidence="1 12">Catalyzes the condensation of (S)-aspartate-beta-semialdehyde [(S)-ASA] and pyruvate to 4-hydroxy-tetrahydrodipicolinate (HTPA).</text>
</comment>
<reference evidence="15" key="1">
    <citation type="journal article" date="2019" name="Int. J. Syst. Evol. Microbiol.">
        <title>The Global Catalogue of Microorganisms (GCM) 10K type strain sequencing project: providing services to taxonomists for standard genome sequencing and annotation.</title>
        <authorList>
            <consortium name="The Broad Institute Genomics Platform"/>
            <consortium name="The Broad Institute Genome Sequencing Center for Infectious Disease"/>
            <person name="Wu L."/>
            <person name="Ma J."/>
        </authorList>
    </citation>
    <scope>NUCLEOTIDE SEQUENCE [LARGE SCALE GENOMIC DNA]</scope>
    <source>
        <strain evidence="15">JCM 17804</strain>
    </source>
</reference>
<name>A0ABP8IAH4_9BURK</name>
<organism evidence="14 15">
    <name type="scientific">Variovorax defluvii</name>
    <dbReference type="NCBI Taxonomy" id="913761"/>
    <lineage>
        <taxon>Bacteria</taxon>
        <taxon>Pseudomonadati</taxon>
        <taxon>Pseudomonadota</taxon>
        <taxon>Betaproteobacteria</taxon>
        <taxon>Burkholderiales</taxon>
        <taxon>Comamonadaceae</taxon>
        <taxon>Variovorax</taxon>
    </lineage>
</organism>
<keyword evidence="8 12" id="KW-0457">Lysine biosynthesis</keyword>
<dbReference type="Proteomes" id="UP001500975">
    <property type="component" value="Unassembled WGS sequence"/>
</dbReference>
<dbReference type="InterPro" id="IPR013785">
    <property type="entry name" value="Aldolase_TIM"/>
</dbReference>
<dbReference type="InterPro" id="IPR005263">
    <property type="entry name" value="DapA"/>
</dbReference>
<dbReference type="HAMAP" id="MF_00418">
    <property type="entry name" value="DapA"/>
    <property type="match status" value="1"/>
</dbReference>
<dbReference type="InterPro" id="IPR020625">
    <property type="entry name" value="Schiff_base-form_aldolases_AS"/>
</dbReference>
<dbReference type="EC" id="4.3.3.7" evidence="4 12"/>
<evidence type="ECO:0000256" key="13">
    <source>
        <dbReference type="PIRNR" id="PIRNR001365"/>
    </source>
</evidence>
<dbReference type="PROSITE" id="PS00666">
    <property type="entry name" value="DHDPS_2"/>
    <property type="match status" value="1"/>
</dbReference>
<dbReference type="RefSeq" id="WP_345540951.1">
    <property type="nucleotide sequence ID" value="NZ_BAABGJ010000080.1"/>
</dbReference>
<feature type="active site" description="Schiff-base intermediate with substrate" evidence="12">
    <location>
        <position position="169"/>
    </location>
</feature>
<dbReference type="SMART" id="SM01130">
    <property type="entry name" value="DHDPS"/>
    <property type="match status" value="1"/>
</dbReference>
<dbReference type="PANTHER" id="PTHR12128:SF66">
    <property type="entry name" value="4-HYDROXY-2-OXOGLUTARATE ALDOLASE, MITOCHONDRIAL"/>
    <property type="match status" value="1"/>
</dbReference>
<dbReference type="PANTHER" id="PTHR12128">
    <property type="entry name" value="DIHYDRODIPICOLINATE SYNTHASE"/>
    <property type="match status" value="1"/>
</dbReference>
<feature type="binding site" evidence="12">
    <location>
        <position position="209"/>
    </location>
    <ligand>
        <name>pyruvate</name>
        <dbReference type="ChEBI" id="CHEBI:15361"/>
    </ligand>
</feature>
<keyword evidence="7 12" id="KW-0220">Diaminopimelate biosynthesis</keyword>
<comment type="catalytic activity">
    <reaction evidence="11 12">
        <text>L-aspartate 4-semialdehyde + pyruvate = (2S,4S)-4-hydroxy-2,3,4,5-tetrahydrodipicolinate + H2O + H(+)</text>
        <dbReference type="Rhea" id="RHEA:34171"/>
        <dbReference type="ChEBI" id="CHEBI:15361"/>
        <dbReference type="ChEBI" id="CHEBI:15377"/>
        <dbReference type="ChEBI" id="CHEBI:15378"/>
        <dbReference type="ChEBI" id="CHEBI:67139"/>
        <dbReference type="ChEBI" id="CHEBI:537519"/>
        <dbReference type="EC" id="4.3.3.7"/>
    </reaction>
</comment>
<evidence type="ECO:0000256" key="5">
    <source>
        <dbReference type="ARBA" id="ARBA00022490"/>
    </source>
</evidence>